<keyword evidence="2" id="KW-1185">Reference proteome</keyword>
<evidence type="ECO:0000313" key="1">
    <source>
        <dbReference type="EMBL" id="PON78598.1"/>
    </source>
</evidence>
<comment type="caution">
    <text evidence="1">The sequence shown here is derived from an EMBL/GenBank/DDBJ whole genome shotgun (WGS) entry which is preliminary data.</text>
</comment>
<gene>
    <name evidence="1" type="ORF">PanWU01x14_018560</name>
</gene>
<dbReference type="Proteomes" id="UP000237105">
    <property type="component" value="Unassembled WGS sequence"/>
</dbReference>
<dbReference type="AlphaFoldDB" id="A0A2P5DZ70"/>
<reference evidence="2" key="1">
    <citation type="submission" date="2016-06" db="EMBL/GenBank/DDBJ databases">
        <title>Parallel loss of symbiosis genes in relatives of nitrogen-fixing non-legume Parasponia.</title>
        <authorList>
            <person name="Van Velzen R."/>
            <person name="Holmer R."/>
            <person name="Bu F."/>
            <person name="Rutten L."/>
            <person name="Van Zeijl A."/>
            <person name="Liu W."/>
            <person name="Santuari L."/>
            <person name="Cao Q."/>
            <person name="Sharma T."/>
            <person name="Shen D."/>
            <person name="Roswanjaya Y."/>
            <person name="Wardhani T."/>
            <person name="Kalhor M.S."/>
            <person name="Jansen J."/>
            <person name="Van den Hoogen J."/>
            <person name="Gungor B."/>
            <person name="Hartog M."/>
            <person name="Hontelez J."/>
            <person name="Verver J."/>
            <person name="Yang W.-C."/>
            <person name="Schijlen E."/>
            <person name="Repin R."/>
            <person name="Schilthuizen M."/>
            <person name="Schranz E."/>
            <person name="Heidstra R."/>
            <person name="Miyata K."/>
            <person name="Fedorova E."/>
            <person name="Kohlen W."/>
            <person name="Bisseling T."/>
            <person name="Smit S."/>
            <person name="Geurts R."/>
        </authorList>
    </citation>
    <scope>NUCLEOTIDE SEQUENCE [LARGE SCALE GENOMIC DNA]</scope>
    <source>
        <strain evidence="2">cv. WU1-14</strain>
    </source>
</reference>
<accession>A0A2P5DZ70</accession>
<organism evidence="1 2">
    <name type="scientific">Parasponia andersonii</name>
    <name type="common">Sponia andersonii</name>
    <dbReference type="NCBI Taxonomy" id="3476"/>
    <lineage>
        <taxon>Eukaryota</taxon>
        <taxon>Viridiplantae</taxon>
        <taxon>Streptophyta</taxon>
        <taxon>Embryophyta</taxon>
        <taxon>Tracheophyta</taxon>
        <taxon>Spermatophyta</taxon>
        <taxon>Magnoliopsida</taxon>
        <taxon>eudicotyledons</taxon>
        <taxon>Gunneridae</taxon>
        <taxon>Pentapetalae</taxon>
        <taxon>rosids</taxon>
        <taxon>fabids</taxon>
        <taxon>Rosales</taxon>
        <taxon>Cannabaceae</taxon>
        <taxon>Parasponia</taxon>
    </lineage>
</organism>
<evidence type="ECO:0000313" key="2">
    <source>
        <dbReference type="Proteomes" id="UP000237105"/>
    </source>
</evidence>
<sequence length="78" mass="8626">MSTPKNVYSFSSTSLALRGSNGSTTSGGVSSWLHDKDLGNGATYFIREGSHRSNIRKSTFFAVNERENRERLGRGERV</sequence>
<protein>
    <submittedName>
        <fullName evidence="1">Uncharacterized protein</fullName>
    </submittedName>
</protein>
<dbReference type="EMBL" id="JXTB01000008">
    <property type="protein sequence ID" value="PON78598.1"/>
    <property type="molecule type" value="Genomic_DNA"/>
</dbReference>
<name>A0A2P5DZ70_PARAD</name>
<proteinExistence type="predicted"/>